<name>A0A4Q8ACH6_9MICC</name>
<feature type="domain" description="PH" evidence="2">
    <location>
        <begin position="39"/>
        <end position="154"/>
    </location>
</feature>
<sequence>MSEYLPAILATLAVCAVFVLLIALGWRHRLKRQGHVPAPVAVPAELSEPHVSVEGQYVSTTTAGDWLDRIAVHSLGFKANATLTVHPEGALFARDGAPDVFVPVADLTSVRRESGMAGKFVERDGLVVAEWTLGTLAVDTGFRPRFGDDGDATVAALDMIIAAHAAETRGPQTNHVAEKKDTK</sequence>
<evidence type="ECO:0000256" key="1">
    <source>
        <dbReference type="SAM" id="Phobius"/>
    </source>
</evidence>
<keyword evidence="1" id="KW-0472">Membrane</keyword>
<evidence type="ECO:0000259" key="2">
    <source>
        <dbReference type="Pfam" id="PF25362"/>
    </source>
</evidence>
<keyword evidence="1" id="KW-1133">Transmembrane helix</keyword>
<keyword evidence="4" id="KW-1185">Reference proteome</keyword>
<dbReference type="OrthoDB" id="3826692at2"/>
<dbReference type="AlphaFoldDB" id="A0A4Q8ACH6"/>
<comment type="caution">
    <text evidence="3">The sequence shown here is derived from an EMBL/GenBank/DDBJ whole genome shotgun (WGS) entry which is preliminary data.</text>
</comment>
<gene>
    <name evidence="3" type="ORF">EV380_0904</name>
</gene>
<feature type="transmembrane region" description="Helical" evidence="1">
    <location>
        <begin position="6"/>
        <end position="26"/>
    </location>
</feature>
<accession>A0A4Q8ACH6</accession>
<proteinExistence type="predicted"/>
<dbReference type="Proteomes" id="UP000292685">
    <property type="component" value="Unassembled WGS sequence"/>
</dbReference>
<keyword evidence="1" id="KW-0812">Transmembrane</keyword>
<organism evidence="3 4">
    <name type="scientific">Zhihengliuella halotolerans</name>
    <dbReference type="NCBI Taxonomy" id="370736"/>
    <lineage>
        <taxon>Bacteria</taxon>
        <taxon>Bacillati</taxon>
        <taxon>Actinomycetota</taxon>
        <taxon>Actinomycetes</taxon>
        <taxon>Micrococcales</taxon>
        <taxon>Micrococcaceae</taxon>
        <taxon>Zhihengliuella</taxon>
    </lineage>
</organism>
<dbReference type="Pfam" id="PF25362">
    <property type="entry name" value="bPH_11"/>
    <property type="match status" value="1"/>
</dbReference>
<protein>
    <recommendedName>
        <fullName evidence="2">PH domain-containing protein</fullName>
    </recommendedName>
</protein>
<dbReference type="EMBL" id="SHLA01000001">
    <property type="protein sequence ID" value="RZU61335.1"/>
    <property type="molecule type" value="Genomic_DNA"/>
</dbReference>
<evidence type="ECO:0000313" key="4">
    <source>
        <dbReference type="Proteomes" id="UP000292685"/>
    </source>
</evidence>
<evidence type="ECO:0000313" key="3">
    <source>
        <dbReference type="EMBL" id="RZU61335.1"/>
    </source>
</evidence>
<dbReference type="InterPro" id="IPR057446">
    <property type="entry name" value="PH_bac"/>
</dbReference>
<reference evidence="3 4" key="1">
    <citation type="submission" date="2019-02" db="EMBL/GenBank/DDBJ databases">
        <title>Sequencing the genomes of 1000 actinobacteria strains.</title>
        <authorList>
            <person name="Klenk H.-P."/>
        </authorList>
    </citation>
    <scope>NUCLEOTIDE SEQUENCE [LARGE SCALE GENOMIC DNA]</scope>
    <source>
        <strain evidence="3 4">DSM 17364</strain>
    </source>
</reference>
<dbReference type="RefSeq" id="WP_102158295.1">
    <property type="nucleotide sequence ID" value="NZ_PGGT01000020.1"/>
</dbReference>